<reference evidence="1" key="1">
    <citation type="journal article" date="2016" name="Sci. Rep.">
        <title>Molecular characterization of firefly nuptial gifts: a multi-omics approach sheds light on postcopulatory sexual selection.</title>
        <authorList>
            <person name="Al-Wathiqui N."/>
            <person name="Fallon T.R."/>
            <person name="South A."/>
            <person name="Weng J.K."/>
            <person name="Lewis S.M."/>
        </authorList>
    </citation>
    <scope>NUCLEOTIDE SEQUENCE</scope>
</reference>
<dbReference type="EMBL" id="GEZM01085248">
    <property type="protein sequence ID" value="JAV60047.1"/>
    <property type="molecule type" value="Transcribed_RNA"/>
</dbReference>
<name>A0A1Y1KMI8_PHOPY</name>
<evidence type="ECO:0000313" key="1">
    <source>
        <dbReference type="EMBL" id="JAV60047.1"/>
    </source>
</evidence>
<proteinExistence type="predicted"/>
<dbReference type="AlphaFoldDB" id="A0A1Y1KMI8"/>
<accession>A0A1Y1KMI8</accession>
<sequence>MSDLLLLLPGALAKGISSTDLATGLLSIIALPSDAGAGLPGIVSSHKSKECKCESGSSSFLTSSSDFSATFASQSGSNLKLYCDSSTTLLDPFISIEEFVWDSSSDLAIINRSSESVLSVSDSSINSLLTIFRDLFFNSGIISGLRIIDLTLVSNSFPLPSTEATTFLCSPTFVLESIFGFVSIGLSSINSDSSSISSGCSGTNSVLTGSTFTTDSSSMVADSCTHSSLIILNFCRRESAILVPVLILISLVSSNFVKISVGEQMVSNNVLSVSWSAGDICFDMEDVDGSSADSLTSKATSSAILNSSSDSLPLNTLDLSLTDWSVRLSTLSWKAENEGILKRG</sequence>
<protein>
    <submittedName>
        <fullName evidence="1">Uncharacterized protein</fullName>
    </submittedName>
</protein>
<organism evidence="1">
    <name type="scientific">Photinus pyralis</name>
    <name type="common">Common eastern firefly</name>
    <name type="synonym">Lampyris pyralis</name>
    <dbReference type="NCBI Taxonomy" id="7054"/>
    <lineage>
        <taxon>Eukaryota</taxon>
        <taxon>Metazoa</taxon>
        <taxon>Ecdysozoa</taxon>
        <taxon>Arthropoda</taxon>
        <taxon>Hexapoda</taxon>
        <taxon>Insecta</taxon>
        <taxon>Pterygota</taxon>
        <taxon>Neoptera</taxon>
        <taxon>Endopterygota</taxon>
        <taxon>Coleoptera</taxon>
        <taxon>Polyphaga</taxon>
        <taxon>Elateriformia</taxon>
        <taxon>Elateroidea</taxon>
        <taxon>Lampyridae</taxon>
        <taxon>Lampyrinae</taxon>
        <taxon>Photinus</taxon>
    </lineage>
</organism>